<keyword evidence="1" id="KW-0175">Coiled coil</keyword>
<organism evidence="3 4">
    <name type="scientific">Cladophialophora chaetospira</name>
    <dbReference type="NCBI Taxonomy" id="386627"/>
    <lineage>
        <taxon>Eukaryota</taxon>
        <taxon>Fungi</taxon>
        <taxon>Dikarya</taxon>
        <taxon>Ascomycota</taxon>
        <taxon>Pezizomycotina</taxon>
        <taxon>Eurotiomycetes</taxon>
        <taxon>Chaetothyriomycetidae</taxon>
        <taxon>Chaetothyriales</taxon>
        <taxon>Herpotrichiellaceae</taxon>
        <taxon>Cladophialophora</taxon>
    </lineage>
</organism>
<reference evidence="3" key="1">
    <citation type="submission" date="2022-10" db="EMBL/GenBank/DDBJ databases">
        <title>Culturing micro-colonial fungi from biological soil crusts in the Mojave desert and describing Neophaeococcomyces mojavensis, and introducing the new genera and species Taxawa tesnikishii.</title>
        <authorList>
            <person name="Kurbessoian T."/>
            <person name="Stajich J.E."/>
        </authorList>
    </citation>
    <scope>NUCLEOTIDE SEQUENCE</scope>
    <source>
        <strain evidence="3">TK_41</strain>
    </source>
</reference>
<feature type="coiled-coil region" evidence="1">
    <location>
        <begin position="704"/>
        <end position="751"/>
    </location>
</feature>
<evidence type="ECO:0000313" key="3">
    <source>
        <dbReference type="EMBL" id="KAJ9604403.1"/>
    </source>
</evidence>
<proteinExistence type="predicted"/>
<dbReference type="EMBL" id="JAPDRK010000019">
    <property type="protein sequence ID" value="KAJ9604403.1"/>
    <property type="molecule type" value="Genomic_DNA"/>
</dbReference>
<name>A0AA39CDL1_9EURO</name>
<dbReference type="AlphaFoldDB" id="A0AA39CDL1"/>
<protein>
    <submittedName>
        <fullName evidence="3">Uncharacterized protein</fullName>
    </submittedName>
</protein>
<feature type="region of interest" description="Disordered" evidence="2">
    <location>
        <begin position="576"/>
        <end position="610"/>
    </location>
</feature>
<feature type="coiled-coil region" evidence="1">
    <location>
        <begin position="72"/>
        <end position="99"/>
    </location>
</feature>
<keyword evidence="4" id="KW-1185">Reference proteome</keyword>
<evidence type="ECO:0000256" key="1">
    <source>
        <dbReference type="SAM" id="Coils"/>
    </source>
</evidence>
<comment type="caution">
    <text evidence="3">The sequence shown here is derived from an EMBL/GenBank/DDBJ whole genome shotgun (WGS) entry which is preliminary data.</text>
</comment>
<evidence type="ECO:0000313" key="4">
    <source>
        <dbReference type="Proteomes" id="UP001172673"/>
    </source>
</evidence>
<sequence>MRGLWTHASRPRLRCSHHYSAGDSFTSTLVRKTTTRPPRRRPSFTEHIFTVLLTPVLAAALFVDTSWKSKQRRDWDERLAAVNDEIEQLRERERQFRSSVQLRKIHHGLSQQRRSYASAALASVEVEDDKTLGEIEMPIWEDEASQINDGSVADKSELREAVSAKEFSPEQMSNFRRYHRLNAITLALRMLLHLRVGPNPFYSLTREGEPVDIAALATLEILDEANLPTDTDRLVQMLALTRKQMRSLRNQQDLIDAAPQIQAESHRGALHQTIQQLTAEFDSGSVALPGLISGYGKAILQSKEAPCTSVYITLIRSLSKIGSYSLAYHAAAALKNSTLPISDAALFYMLLQIGRACDSRSFNNLLHFIANKDNPMNLNDTWEKTRVHSLDLPIPSTLNPRLLMALVYVSLRCEQPERAEAWLSLLREKDYGGLWKDDLFRSFLAYHSQHGNWQEGKKWLQRCVEHASSIANHSIDRLARVIYRMLDLCVRCRKLGEYTAIINAAVDSGIGPPLVDKTGNDRRNFHPRTRSILLEWEALPLPDNADAFASEEKARSFQYACKSLIKELSQKPQTAEIEQENHNKVARTAATASATDRRYATRGQGRSAPAPSHVLERVTEEFNKLQSKVTEQEAFISEMKARFDLSLQRQKSYEEEAAARTQKWTESAKRLGEEVQETLQRFQKLKVGSSEQEAAILELKIRTALSASRREEEAERERRRLDATAQMAKELEELKERFEKLQRLNEMHQAEKIRQGTMTLEPAVERVASTQLQQSAGTRNMQQVKDNIHHQWRAYYKLEKEVKKASDLQHSQSRKGVAPSVTELESLLNRRKEMAAIKNVIQKLTRERKRLSKTSTSEVISSSSKTSPPQQPQTVQDSSSIRNLEKSFDSSANKNVAHAEGVNPSSHASTPSLSQTLARHFRRESDSEDGEFVLDTVETLTRDNVTQPWKEATLLSAR</sequence>
<feature type="compositionally biased region" description="Low complexity" evidence="2">
    <location>
        <begin position="853"/>
        <end position="880"/>
    </location>
</feature>
<dbReference type="Proteomes" id="UP001172673">
    <property type="component" value="Unassembled WGS sequence"/>
</dbReference>
<feature type="region of interest" description="Disordered" evidence="2">
    <location>
        <begin position="900"/>
        <end position="931"/>
    </location>
</feature>
<gene>
    <name evidence="3" type="ORF">H2200_011237</name>
</gene>
<feature type="region of interest" description="Disordered" evidence="2">
    <location>
        <begin position="848"/>
        <end position="881"/>
    </location>
</feature>
<evidence type="ECO:0000256" key="2">
    <source>
        <dbReference type="SAM" id="MobiDB-lite"/>
    </source>
</evidence>
<accession>A0AA39CDL1</accession>
<feature type="compositionally biased region" description="Polar residues" evidence="2">
    <location>
        <begin position="903"/>
        <end position="917"/>
    </location>
</feature>